<dbReference type="GO" id="GO:0000724">
    <property type="term" value="P:double-strand break repair via homologous recombination"/>
    <property type="evidence" value="ECO:0007669"/>
    <property type="project" value="TreeGrafter"/>
</dbReference>
<proteinExistence type="predicted"/>
<evidence type="ECO:0000313" key="4">
    <source>
        <dbReference type="Proteomes" id="UP000028821"/>
    </source>
</evidence>
<feature type="domain" description="Helicase C-terminal" evidence="2">
    <location>
        <begin position="7"/>
        <end position="159"/>
    </location>
</feature>
<dbReference type="InterPro" id="IPR049730">
    <property type="entry name" value="SNF2/RAD54-like_C"/>
</dbReference>
<sequence>MHTKLQFLENLLLSIRSSSNDKIVIVSNFTSTLDNIEIFMQAKGYSFLRLDGSTAVKDRTGLVKTFNESKECFAFLLSSKAGGVGLNLIGANRLVLLDPDWNPANDQQALARVWRPGQINPVYIYRLVGARTIEEKILQRQAYKATLAQEFVDMQASSVRCYVRGDIRKLLSCELAGTAPRNVCRHSGPYSVDEPDQSCVVEPHSHANGSPPPSWIEGFCLPFFDDLDRLQLLVRLN</sequence>
<dbReference type="InterPro" id="IPR001650">
    <property type="entry name" value="Helicase_C-like"/>
</dbReference>
<accession>A0A086Q4N8</accession>
<protein>
    <submittedName>
        <fullName evidence="3">Putative DNA repair and recombination protein RAD54</fullName>
    </submittedName>
</protein>
<dbReference type="PANTHER" id="PTHR45629:SF7">
    <property type="entry name" value="DNA EXCISION REPAIR PROTEIN ERCC-6-RELATED"/>
    <property type="match status" value="1"/>
</dbReference>
<dbReference type="PANTHER" id="PTHR45629">
    <property type="entry name" value="SNF2/RAD54 FAMILY MEMBER"/>
    <property type="match status" value="1"/>
</dbReference>
<dbReference type="SUPFAM" id="SSF52540">
    <property type="entry name" value="P-loop containing nucleoside triphosphate hydrolases"/>
    <property type="match status" value="1"/>
</dbReference>
<dbReference type="EMBL" id="AEXC02002147">
    <property type="protein sequence ID" value="KFH07570.1"/>
    <property type="molecule type" value="Genomic_DNA"/>
</dbReference>
<dbReference type="Gene3D" id="3.40.50.300">
    <property type="entry name" value="P-loop containing nucleotide triphosphate hydrolases"/>
    <property type="match status" value="1"/>
</dbReference>
<dbReference type="CDD" id="cd18793">
    <property type="entry name" value="SF2_C_SNF"/>
    <property type="match status" value="1"/>
</dbReference>
<dbReference type="GO" id="GO:0016787">
    <property type="term" value="F:hydrolase activity"/>
    <property type="evidence" value="ECO:0007669"/>
    <property type="project" value="UniProtKB-KW"/>
</dbReference>
<evidence type="ECO:0000256" key="1">
    <source>
        <dbReference type="ARBA" id="ARBA00022801"/>
    </source>
</evidence>
<keyword evidence="1" id="KW-0378">Hydrolase</keyword>
<organism evidence="3 4">
    <name type="scientific">Toxoplasma gondii MAS</name>
    <dbReference type="NCBI Taxonomy" id="943118"/>
    <lineage>
        <taxon>Eukaryota</taxon>
        <taxon>Sar</taxon>
        <taxon>Alveolata</taxon>
        <taxon>Apicomplexa</taxon>
        <taxon>Conoidasida</taxon>
        <taxon>Coccidia</taxon>
        <taxon>Eucoccidiorida</taxon>
        <taxon>Eimeriorina</taxon>
        <taxon>Sarcocystidae</taxon>
        <taxon>Toxoplasma</taxon>
    </lineage>
</organism>
<dbReference type="Proteomes" id="UP000028821">
    <property type="component" value="Unassembled WGS sequence"/>
</dbReference>
<dbReference type="SMART" id="SM00490">
    <property type="entry name" value="HELICc"/>
    <property type="match status" value="1"/>
</dbReference>
<evidence type="ECO:0000313" key="3">
    <source>
        <dbReference type="EMBL" id="KFH07570.1"/>
    </source>
</evidence>
<dbReference type="GO" id="GO:0015616">
    <property type="term" value="F:DNA translocase activity"/>
    <property type="evidence" value="ECO:0007669"/>
    <property type="project" value="TreeGrafter"/>
</dbReference>
<dbReference type="GO" id="GO:0005634">
    <property type="term" value="C:nucleus"/>
    <property type="evidence" value="ECO:0007669"/>
    <property type="project" value="TreeGrafter"/>
</dbReference>
<dbReference type="VEuPathDB" id="ToxoDB:TGMAS_205398"/>
<comment type="caution">
    <text evidence="3">The sequence shown here is derived from an EMBL/GenBank/DDBJ whole genome shotgun (WGS) entry which is preliminary data.</text>
</comment>
<dbReference type="GO" id="GO:0007131">
    <property type="term" value="P:reciprocal meiotic recombination"/>
    <property type="evidence" value="ECO:0007669"/>
    <property type="project" value="TreeGrafter"/>
</dbReference>
<gene>
    <name evidence="3" type="ORF">TGMAS_205398</name>
</gene>
<dbReference type="InterPro" id="IPR050496">
    <property type="entry name" value="SNF2_RAD54_helicase_repair"/>
</dbReference>
<dbReference type="Pfam" id="PF00271">
    <property type="entry name" value="Helicase_C"/>
    <property type="match status" value="1"/>
</dbReference>
<evidence type="ECO:0000259" key="2">
    <source>
        <dbReference type="PROSITE" id="PS51194"/>
    </source>
</evidence>
<dbReference type="InterPro" id="IPR027417">
    <property type="entry name" value="P-loop_NTPase"/>
</dbReference>
<reference evidence="3 4" key="1">
    <citation type="submission" date="2014-04" db="EMBL/GenBank/DDBJ databases">
        <authorList>
            <person name="Sibley D."/>
            <person name="Venepally P."/>
            <person name="Karamycheva S."/>
            <person name="Hadjithomas M."/>
            <person name="Khan A."/>
            <person name="Brunk B."/>
            <person name="Roos D."/>
            <person name="Caler E."/>
            <person name="Lorenzi H."/>
        </authorList>
    </citation>
    <scope>NUCLEOTIDE SEQUENCE [LARGE SCALE GENOMIC DNA]</scope>
    <source>
        <strain evidence="3 4">MAS</strain>
    </source>
</reference>
<name>A0A086Q4N8_TOXGO</name>
<dbReference type="AlphaFoldDB" id="A0A086Q4N8"/>
<dbReference type="PROSITE" id="PS51194">
    <property type="entry name" value="HELICASE_CTER"/>
    <property type="match status" value="1"/>
</dbReference>